<dbReference type="Gene3D" id="3.40.960.10">
    <property type="entry name" value="VSR Endonuclease"/>
    <property type="match status" value="1"/>
</dbReference>
<sequence>MRSALPSELGDAFLVRDARLLGVSSGRLQAKRLSAPFHGTRAQRALSDFERLRVLFSVLPSHTFACDATAGVLHGMPLPLELGWRAFARPTVGVALPANRIRRDGVVGRAVKIAPGDVHEARGIRTTTPARTWASLASLVSLPRFVAITDHLISRRRPVVSLEQLCHAHTQAGSGRGARARATALTLASPGVESPRESEVRAILVLAGLPAPDTNVEIFDGTRFVARVDMLYRAARLVVEYNGEHHVSPGQWSRDQVRRAELESLGYRVTVVTARDLDDPAALVARVRRLLAR</sequence>
<name>A0ABU4H1E4_9MICO</name>
<accession>A0ABU4H1E4</accession>
<dbReference type="EMBL" id="JAWQEV010000001">
    <property type="protein sequence ID" value="MDW4571714.1"/>
    <property type="molecule type" value="Genomic_DNA"/>
</dbReference>
<reference evidence="2 3" key="1">
    <citation type="submission" date="2023-11" db="EMBL/GenBank/DDBJ databases">
        <title>Draft genome sequence of Microbacterium arthrosphaerae JCM 30492.</title>
        <authorList>
            <person name="Zhang G."/>
            <person name="Ding Y."/>
        </authorList>
    </citation>
    <scope>NUCLEOTIDE SEQUENCE [LARGE SCALE GENOMIC DNA]</scope>
    <source>
        <strain evidence="2 3">JCM 30492</strain>
    </source>
</reference>
<protein>
    <submittedName>
        <fullName evidence="2">DUF559 domain-containing protein</fullName>
    </submittedName>
</protein>
<evidence type="ECO:0000313" key="3">
    <source>
        <dbReference type="Proteomes" id="UP001283109"/>
    </source>
</evidence>
<dbReference type="InterPro" id="IPR011335">
    <property type="entry name" value="Restrct_endonuc-II-like"/>
</dbReference>
<proteinExistence type="predicted"/>
<evidence type="ECO:0000259" key="1">
    <source>
        <dbReference type="Pfam" id="PF04480"/>
    </source>
</evidence>
<feature type="domain" description="DUF559" evidence="1">
    <location>
        <begin position="228"/>
        <end position="271"/>
    </location>
</feature>
<dbReference type="Proteomes" id="UP001283109">
    <property type="component" value="Unassembled WGS sequence"/>
</dbReference>
<keyword evidence="3" id="KW-1185">Reference proteome</keyword>
<dbReference type="RefSeq" id="WP_318352239.1">
    <property type="nucleotide sequence ID" value="NZ_JAWQEV010000001.1"/>
</dbReference>
<dbReference type="InterPro" id="IPR007569">
    <property type="entry name" value="DUF559"/>
</dbReference>
<evidence type="ECO:0000313" key="2">
    <source>
        <dbReference type="EMBL" id="MDW4571714.1"/>
    </source>
</evidence>
<gene>
    <name evidence="2" type="ORF">R8Z58_02865</name>
</gene>
<dbReference type="SUPFAM" id="SSF52980">
    <property type="entry name" value="Restriction endonuclease-like"/>
    <property type="match status" value="1"/>
</dbReference>
<comment type="caution">
    <text evidence="2">The sequence shown here is derived from an EMBL/GenBank/DDBJ whole genome shotgun (WGS) entry which is preliminary data.</text>
</comment>
<dbReference type="Pfam" id="PF04480">
    <property type="entry name" value="DUF559"/>
    <property type="match status" value="1"/>
</dbReference>
<organism evidence="2 3">
    <name type="scientific">Microbacterium arthrosphaerae</name>
    <dbReference type="NCBI Taxonomy" id="792652"/>
    <lineage>
        <taxon>Bacteria</taxon>
        <taxon>Bacillati</taxon>
        <taxon>Actinomycetota</taxon>
        <taxon>Actinomycetes</taxon>
        <taxon>Micrococcales</taxon>
        <taxon>Microbacteriaceae</taxon>
        <taxon>Microbacterium</taxon>
    </lineage>
</organism>